<dbReference type="SUPFAM" id="SSF110738">
    <property type="entry name" value="Glycerate kinase I"/>
    <property type="match status" value="1"/>
</dbReference>
<dbReference type="PANTHER" id="PTHR21599">
    <property type="entry name" value="GLYCERATE KINASE"/>
    <property type="match status" value="1"/>
</dbReference>
<sequence length="379" mass="39103">MKIVIAPDSFKESMTALEAAQSIEKGFKDFLGEKITAALIPMADGGEGTTRSMADALNGTIHTKTVTGPNGNKVQADYAILEEKNTAVMEMAEASGIGLTAKEKRNPLKATTYGTGELIKAALDHGVDKIILGIGGSATNDGGAGMVQALGGKLLDADNNELEAGGSALSQLRKIDVSDFDKRLAKTSIVTACDVNNPLTGPNGASAVYGPQKGADEKMVALLDDALHHFAEVIRSDIGRDVENLPGAGAAGGLGAGLTAFLNASLEPGIDIVLKETNFYEKVKGAELIITGEGKIDHQTVYGKTPIGVAKASAKSTNAPVIALCGQLGQGYEAVFSHGITAAFSIMPGPESAEAAMANGKEYISKLARNIAAVKFSDR</sequence>
<evidence type="ECO:0000256" key="3">
    <source>
        <dbReference type="ARBA" id="ARBA00022777"/>
    </source>
</evidence>
<dbReference type="RefSeq" id="WP_091584672.1">
    <property type="nucleotide sequence ID" value="NZ_FNDU01000005.1"/>
</dbReference>
<evidence type="ECO:0000256" key="1">
    <source>
        <dbReference type="ARBA" id="ARBA00006284"/>
    </source>
</evidence>
<dbReference type="AlphaFoldDB" id="A0A1G8IMZ3"/>
<dbReference type="InterPro" id="IPR004381">
    <property type="entry name" value="Glycerate_kinase"/>
</dbReference>
<dbReference type="InterPro" id="IPR018193">
    <property type="entry name" value="Glyc_kinase_flavodox-like_fold"/>
</dbReference>
<accession>A0A1G8IMZ3</accession>
<reference evidence="5 6" key="1">
    <citation type="submission" date="2016-10" db="EMBL/GenBank/DDBJ databases">
        <authorList>
            <person name="de Groot N.N."/>
        </authorList>
    </citation>
    <scope>NUCLEOTIDE SEQUENCE [LARGE SCALE GENOMIC DNA]</scope>
    <source>
        <strain evidence="6">P4B,CCM 7963,CECT 7998,DSM 25260,IBRC-M 10614,KCTC 13821</strain>
    </source>
</reference>
<comment type="similarity">
    <text evidence="1 4">Belongs to the glycerate kinase type-1 family.</text>
</comment>
<dbReference type="Gene3D" id="3.90.1510.10">
    <property type="entry name" value="Glycerate kinase, domain 2"/>
    <property type="match status" value="1"/>
</dbReference>
<dbReference type="NCBIfam" id="TIGR00045">
    <property type="entry name" value="glycerate kinase"/>
    <property type="match status" value="1"/>
</dbReference>
<dbReference type="PANTHER" id="PTHR21599:SF0">
    <property type="entry name" value="GLYCERATE KINASE"/>
    <property type="match status" value="1"/>
</dbReference>
<organism evidence="5 6">
    <name type="scientific">Alteribacillus bidgolensis</name>
    <dbReference type="NCBI Taxonomy" id="930129"/>
    <lineage>
        <taxon>Bacteria</taxon>
        <taxon>Bacillati</taxon>
        <taxon>Bacillota</taxon>
        <taxon>Bacilli</taxon>
        <taxon>Bacillales</taxon>
        <taxon>Bacillaceae</taxon>
        <taxon>Alteribacillus</taxon>
    </lineage>
</organism>
<dbReference type="Proteomes" id="UP000199017">
    <property type="component" value="Unassembled WGS sequence"/>
</dbReference>
<dbReference type="GO" id="GO:0008887">
    <property type="term" value="F:glycerate kinase activity"/>
    <property type="evidence" value="ECO:0007669"/>
    <property type="project" value="UniProtKB-UniRule"/>
</dbReference>
<name>A0A1G8IMZ3_9BACI</name>
<dbReference type="InterPro" id="IPR036129">
    <property type="entry name" value="Glycerate_kinase_sf"/>
</dbReference>
<dbReference type="Gene3D" id="3.40.50.10350">
    <property type="entry name" value="Glycerate kinase, domain 1"/>
    <property type="match status" value="1"/>
</dbReference>
<dbReference type="Pfam" id="PF02595">
    <property type="entry name" value="Gly_kinase"/>
    <property type="match status" value="1"/>
</dbReference>
<dbReference type="GO" id="GO:0031388">
    <property type="term" value="P:organic acid phosphorylation"/>
    <property type="evidence" value="ECO:0007669"/>
    <property type="project" value="UniProtKB-UniRule"/>
</dbReference>
<dbReference type="STRING" id="930129.SAMN05216352_105261"/>
<evidence type="ECO:0000313" key="6">
    <source>
        <dbReference type="Proteomes" id="UP000199017"/>
    </source>
</evidence>
<gene>
    <name evidence="5" type="ORF">SAMN05216352_105261</name>
</gene>
<keyword evidence="6" id="KW-1185">Reference proteome</keyword>
<dbReference type="InterPro" id="IPR018197">
    <property type="entry name" value="Glycerate_kinase_RE-like"/>
</dbReference>
<dbReference type="EMBL" id="FNDU01000005">
    <property type="protein sequence ID" value="SDI20161.1"/>
    <property type="molecule type" value="Genomic_DNA"/>
</dbReference>
<dbReference type="OrthoDB" id="9774290at2"/>
<dbReference type="PIRSF" id="PIRSF006078">
    <property type="entry name" value="GlxK"/>
    <property type="match status" value="1"/>
</dbReference>
<keyword evidence="3 4" id="KW-0418">Kinase</keyword>
<keyword evidence="2 4" id="KW-0808">Transferase</keyword>
<evidence type="ECO:0000256" key="2">
    <source>
        <dbReference type="ARBA" id="ARBA00022679"/>
    </source>
</evidence>
<proteinExistence type="inferred from homology"/>
<evidence type="ECO:0000256" key="4">
    <source>
        <dbReference type="PIRNR" id="PIRNR006078"/>
    </source>
</evidence>
<protein>
    <submittedName>
        <fullName evidence="5">Glycerate kinase</fullName>
    </submittedName>
</protein>
<evidence type="ECO:0000313" key="5">
    <source>
        <dbReference type="EMBL" id="SDI20161.1"/>
    </source>
</evidence>